<dbReference type="Pfam" id="PF07729">
    <property type="entry name" value="FCD"/>
    <property type="match status" value="1"/>
</dbReference>
<keyword evidence="3" id="KW-0804">Transcription</keyword>
<keyword evidence="1" id="KW-0805">Transcription regulation</keyword>
<dbReference type="Gene3D" id="1.20.120.530">
    <property type="entry name" value="GntR ligand-binding domain-like"/>
    <property type="match status" value="1"/>
</dbReference>
<dbReference type="InterPro" id="IPR000524">
    <property type="entry name" value="Tscrpt_reg_HTH_GntR"/>
</dbReference>
<keyword evidence="6" id="KW-1185">Reference proteome</keyword>
<dbReference type="InterPro" id="IPR036388">
    <property type="entry name" value="WH-like_DNA-bd_sf"/>
</dbReference>
<dbReference type="SUPFAM" id="SSF48008">
    <property type="entry name" value="GntR ligand-binding domain-like"/>
    <property type="match status" value="1"/>
</dbReference>
<dbReference type="InterPro" id="IPR036390">
    <property type="entry name" value="WH_DNA-bd_sf"/>
</dbReference>
<dbReference type="PANTHER" id="PTHR43537:SF39">
    <property type="entry name" value="HTH-TYPE TRANSCRIPTIONAL REGULATOR MCBR"/>
    <property type="match status" value="1"/>
</dbReference>
<dbReference type="SUPFAM" id="SSF46785">
    <property type="entry name" value="Winged helix' DNA-binding domain"/>
    <property type="match status" value="1"/>
</dbReference>
<dbReference type="Pfam" id="PF00392">
    <property type="entry name" value="GntR"/>
    <property type="match status" value="1"/>
</dbReference>
<keyword evidence="2" id="KW-0238">DNA-binding</keyword>
<evidence type="ECO:0000313" key="5">
    <source>
        <dbReference type="EMBL" id="MCF4097521.1"/>
    </source>
</evidence>
<feature type="domain" description="HTH gntR-type" evidence="4">
    <location>
        <begin position="15"/>
        <end position="84"/>
    </location>
</feature>
<dbReference type="EMBL" id="JAKGTI010000001">
    <property type="protein sequence ID" value="MCF4097521.1"/>
    <property type="molecule type" value="Genomic_DNA"/>
</dbReference>
<dbReference type="PROSITE" id="PS50949">
    <property type="entry name" value="HTH_GNTR"/>
    <property type="match status" value="1"/>
</dbReference>
<name>A0ABS9E3T3_9HYPH</name>
<dbReference type="RefSeq" id="WP_236113084.1">
    <property type="nucleotide sequence ID" value="NZ_JAKGTI010000001.1"/>
</dbReference>
<organism evidence="5 6">
    <name type="scientific">Maritalea mediterranea</name>
    <dbReference type="NCBI Taxonomy" id="2909667"/>
    <lineage>
        <taxon>Bacteria</taxon>
        <taxon>Pseudomonadati</taxon>
        <taxon>Pseudomonadota</taxon>
        <taxon>Alphaproteobacteria</taxon>
        <taxon>Hyphomicrobiales</taxon>
        <taxon>Devosiaceae</taxon>
        <taxon>Maritalea</taxon>
    </lineage>
</organism>
<gene>
    <name evidence="5" type="ORF">L1I42_03340</name>
</gene>
<evidence type="ECO:0000256" key="2">
    <source>
        <dbReference type="ARBA" id="ARBA00023125"/>
    </source>
</evidence>
<dbReference type="SMART" id="SM00895">
    <property type="entry name" value="FCD"/>
    <property type="match status" value="1"/>
</dbReference>
<evidence type="ECO:0000256" key="1">
    <source>
        <dbReference type="ARBA" id="ARBA00023015"/>
    </source>
</evidence>
<dbReference type="InterPro" id="IPR008920">
    <property type="entry name" value="TF_FadR/GntR_C"/>
</dbReference>
<evidence type="ECO:0000259" key="4">
    <source>
        <dbReference type="PROSITE" id="PS50949"/>
    </source>
</evidence>
<evidence type="ECO:0000256" key="3">
    <source>
        <dbReference type="ARBA" id="ARBA00023163"/>
    </source>
</evidence>
<accession>A0ABS9E3T3</accession>
<comment type="caution">
    <text evidence="5">The sequence shown here is derived from an EMBL/GenBank/DDBJ whole genome shotgun (WGS) entry which is preliminary data.</text>
</comment>
<dbReference type="Gene3D" id="1.10.10.10">
    <property type="entry name" value="Winged helix-like DNA-binding domain superfamily/Winged helix DNA-binding domain"/>
    <property type="match status" value="1"/>
</dbReference>
<reference evidence="5 6" key="1">
    <citation type="submission" date="2022-01" db="EMBL/GenBank/DDBJ databases">
        <title>Maritalea mediterranea sp. nov., isolated from marine plastic residues from the Malva-rosa beach (Valencia, Spain).</title>
        <authorList>
            <person name="Vidal-Verdu A."/>
            <person name="Molina-Menor E."/>
            <person name="Pascual J."/>
            <person name="Pereto J."/>
            <person name="Porcar M."/>
        </authorList>
    </citation>
    <scope>NUCLEOTIDE SEQUENCE [LARGE SCALE GENOMIC DNA]</scope>
    <source>
        <strain evidence="5 6">P4.10X</strain>
    </source>
</reference>
<dbReference type="Proteomes" id="UP001201217">
    <property type="component" value="Unassembled WGS sequence"/>
</dbReference>
<sequence>MHRIDSKKMPNNKKTPEHQAAYETLRNMILLGRFAPGEPLTIQGLADALNVGMTPAREAIRRLVSENALETLGNRRVALPVLDQSALEDIYMLRLEIEPELTSRAVKNVSQQIVDRLSVIDEAVNMAIEIGDVGAYLERNYAFHFGIYELADSPVLLRVAHMLWLQVGPSLRVICGRFGTTNLPDKHPDILSALLEGEPENAASAMRDDLTQGIELINQSFFQKFDQKLGVGG</sequence>
<dbReference type="SMART" id="SM00345">
    <property type="entry name" value="HTH_GNTR"/>
    <property type="match status" value="1"/>
</dbReference>
<proteinExistence type="predicted"/>
<evidence type="ECO:0000313" key="6">
    <source>
        <dbReference type="Proteomes" id="UP001201217"/>
    </source>
</evidence>
<protein>
    <submittedName>
        <fullName evidence="5">GntR family transcriptional regulator</fullName>
    </submittedName>
</protein>
<dbReference type="InterPro" id="IPR011711">
    <property type="entry name" value="GntR_C"/>
</dbReference>
<dbReference type="PANTHER" id="PTHR43537">
    <property type="entry name" value="TRANSCRIPTIONAL REGULATOR, GNTR FAMILY"/>
    <property type="match status" value="1"/>
</dbReference>